<accession>H0R631</accession>
<keyword evidence="2" id="KW-1185">Reference proteome</keyword>
<dbReference type="Proteomes" id="UP000035034">
    <property type="component" value="Unassembled WGS sequence"/>
</dbReference>
<comment type="caution">
    <text evidence="1">The sequence shown here is derived from an EMBL/GenBank/DDBJ whole genome shotgun (WGS) entry which is preliminary data.</text>
</comment>
<dbReference type="STRING" id="1077974.GOEFS_119_00220"/>
<reference evidence="1 2" key="1">
    <citation type="submission" date="2011-12" db="EMBL/GenBank/DDBJ databases">
        <title>Whole genome shotgun sequence of Gordonia effusa NBRC 100432.</title>
        <authorList>
            <person name="Yoshida I."/>
            <person name="Takarada H."/>
            <person name="Hosoyama A."/>
            <person name="Tsuchikane K."/>
            <person name="Katsumata H."/>
            <person name="Yamazaki S."/>
            <person name="Fujita N."/>
        </authorList>
    </citation>
    <scope>NUCLEOTIDE SEQUENCE [LARGE SCALE GENOMIC DNA]</scope>
    <source>
        <strain evidence="1 2">NBRC 100432</strain>
    </source>
</reference>
<dbReference type="OrthoDB" id="4474045at2"/>
<dbReference type="RefSeq" id="WP_007319867.1">
    <property type="nucleotide sequence ID" value="NZ_BAEH01000119.1"/>
</dbReference>
<proteinExistence type="predicted"/>
<gene>
    <name evidence="1" type="ORF">GOEFS_119_00220</name>
</gene>
<dbReference type="AlphaFoldDB" id="H0R631"/>
<sequence>MGILRSILTPDADEVAVLKSALDARATGEPVLRELRKALSDPVPRWASKLSTKTEIDAEFISELRIALERRVTLLESYPVGKRRDAALERHRAALDLVERLRNSLVENAGGVAEAPHIRHSEPALTTF</sequence>
<dbReference type="EMBL" id="BAEH01000119">
    <property type="protein sequence ID" value="GAB20532.1"/>
    <property type="molecule type" value="Genomic_DNA"/>
</dbReference>
<evidence type="ECO:0000313" key="1">
    <source>
        <dbReference type="EMBL" id="GAB20532.1"/>
    </source>
</evidence>
<organism evidence="1 2">
    <name type="scientific">Gordonia effusa NBRC 100432</name>
    <dbReference type="NCBI Taxonomy" id="1077974"/>
    <lineage>
        <taxon>Bacteria</taxon>
        <taxon>Bacillati</taxon>
        <taxon>Actinomycetota</taxon>
        <taxon>Actinomycetes</taxon>
        <taxon>Mycobacteriales</taxon>
        <taxon>Gordoniaceae</taxon>
        <taxon>Gordonia</taxon>
    </lineage>
</organism>
<evidence type="ECO:0000313" key="2">
    <source>
        <dbReference type="Proteomes" id="UP000035034"/>
    </source>
</evidence>
<name>H0R631_9ACTN</name>
<protein>
    <submittedName>
        <fullName evidence="1">Uncharacterized protein</fullName>
    </submittedName>
</protein>